<name>A0A078J8F8_BRANA</name>
<dbReference type="Gramene" id="CDY59647">
    <property type="protein sequence ID" value="CDY59647"/>
    <property type="gene ID" value="GSBRNA2T00027520001"/>
</dbReference>
<dbReference type="AlphaFoldDB" id="A0A078J8F8"/>
<proteinExistence type="predicted"/>
<evidence type="ECO:0000313" key="2">
    <source>
        <dbReference type="Proteomes" id="UP000028999"/>
    </source>
</evidence>
<reference evidence="1 2" key="1">
    <citation type="journal article" date="2014" name="Science">
        <title>Plant genetics. Early allopolyploid evolution in the post-Neolithic Brassica napus oilseed genome.</title>
        <authorList>
            <person name="Chalhoub B."/>
            <person name="Denoeud F."/>
            <person name="Liu S."/>
            <person name="Parkin I.A."/>
            <person name="Tang H."/>
            <person name="Wang X."/>
            <person name="Chiquet J."/>
            <person name="Belcram H."/>
            <person name="Tong C."/>
            <person name="Samans B."/>
            <person name="Correa M."/>
            <person name="Da Silva C."/>
            <person name="Just J."/>
            <person name="Falentin C."/>
            <person name="Koh C.S."/>
            <person name="Le Clainche I."/>
            <person name="Bernard M."/>
            <person name="Bento P."/>
            <person name="Noel B."/>
            <person name="Labadie K."/>
            <person name="Alberti A."/>
            <person name="Charles M."/>
            <person name="Arnaud D."/>
            <person name="Guo H."/>
            <person name="Daviaud C."/>
            <person name="Alamery S."/>
            <person name="Jabbari K."/>
            <person name="Zhao M."/>
            <person name="Edger P.P."/>
            <person name="Chelaifa H."/>
            <person name="Tack D."/>
            <person name="Lassalle G."/>
            <person name="Mestiri I."/>
            <person name="Schnel N."/>
            <person name="Le Paslier M.C."/>
            <person name="Fan G."/>
            <person name="Renault V."/>
            <person name="Bayer P.E."/>
            <person name="Golicz A.A."/>
            <person name="Manoli S."/>
            <person name="Lee T.H."/>
            <person name="Thi V.H."/>
            <person name="Chalabi S."/>
            <person name="Hu Q."/>
            <person name="Fan C."/>
            <person name="Tollenaere R."/>
            <person name="Lu Y."/>
            <person name="Battail C."/>
            <person name="Shen J."/>
            <person name="Sidebottom C.H."/>
            <person name="Wang X."/>
            <person name="Canaguier A."/>
            <person name="Chauveau A."/>
            <person name="Berard A."/>
            <person name="Deniot G."/>
            <person name="Guan M."/>
            <person name="Liu Z."/>
            <person name="Sun F."/>
            <person name="Lim Y.P."/>
            <person name="Lyons E."/>
            <person name="Town C.D."/>
            <person name="Bancroft I."/>
            <person name="Wang X."/>
            <person name="Meng J."/>
            <person name="Ma J."/>
            <person name="Pires J.C."/>
            <person name="King G.J."/>
            <person name="Brunel D."/>
            <person name="Delourme R."/>
            <person name="Renard M."/>
            <person name="Aury J.M."/>
            <person name="Adams K.L."/>
            <person name="Batley J."/>
            <person name="Snowdon R.J."/>
            <person name="Tost J."/>
            <person name="Edwards D."/>
            <person name="Zhou Y."/>
            <person name="Hua W."/>
            <person name="Sharpe A.G."/>
            <person name="Paterson A.H."/>
            <person name="Guan C."/>
            <person name="Wincker P."/>
        </authorList>
    </citation>
    <scope>NUCLEOTIDE SEQUENCE [LARGE SCALE GENOMIC DNA]</scope>
    <source>
        <strain evidence="2">cv. Darmor-bzh</strain>
    </source>
</reference>
<gene>
    <name evidence="1" type="primary">BnaAnng16180D</name>
    <name evidence="1" type="ORF">GSBRNA2T00027520001</name>
</gene>
<accession>A0A078J8F8</accession>
<dbReference type="STRING" id="3708.A0A078J8F8"/>
<keyword evidence="2" id="KW-1185">Reference proteome</keyword>
<dbReference type="Proteomes" id="UP000028999">
    <property type="component" value="Unassembled WGS sequence"/>
</dbReference>
<evidence type="ECO:0000313" key="1">
    <source>
        <dbReference type="EMBL" id="CDY59647.1"/>
    </source>
</evidence>
<organism evidence="1 2">
    <name type="scientific">Brassica napus</name>
    <name type="common">Rape</name>
    <dbReference type="NCBI Taxonomy" id="3708"/>
    <lineage>
        <taxon>Eukaryota</taxon>
        <taxon>Viridiplantae</taxon>
        <taxon>Streptophyta</taxon>
        <taxon>Embryophyta</taxon>
        <taxon>Tracheophyta</taxon>
        <taxon>Spermatophyta</taxon>
        <taxon>Magnoliopsida</taxon>
        <taxon>eudicotyledons</taxon>
        <taxon>Gunneridae</taxon>
        <taxon>Pentapetalae</taxon>
        <taxon>rosids</taxon>
        <taxon>malvids</taxon>
        <taxon>Brassicales</taxon>
        <taxon>Brassicaceae</taxon>
        <taxon>Brassiceae</taxon>
        <taxon>Brassica</taxon>
    </lineage>
</organism>
<sequence>MLRLGGLVLTQLLQDIIQFGPLEKDILGIVVLTKPQIIPLIFRQL</sequence>
<dbReference type="PaxDb" id="3708-A0A078J8F8"/>
<dbReference type="EMBL" id="LK033791">
    <property type="protein sequence ID" value="CDY59647.1"/>
    <property type="molecule type" value="Genomic_DNA"/>
</dbReference>
<protein>
    <submittedName>
        <fullName evidence="1">BnaAnng16180D protein</fullName>
    </submittedName>
</protein>